<dbReference type="Proteomes" id="UP000266841">
    <property type="component" value="Unassembled WGS sequence"/>
</dbReference>
<protein>
    <recommendedName>
        <fullName evidence="3">F-box domain-containing protein</fullName>
    </recommendedName>
</protein>
<dbReference type="InterPro" id="IPR043136">
    <property type="entry name" value="B30.2/SPRY_sf"/>
</dbReference>
<dbReference type="EMBL" id="AGNL01020395">
    <property type="protein sequence ID" value="EJK61105.1"/>
    <property type="molecule type" value="Genomic_DNA"/>
</dbReference>
<evidence type="ECO:0000313" key="2">
    <source>
        <dbReference type="Proteomes" id="UP000266841"/>
    </source>
</evidence>
<organism evidence="1 2">
    <name type="scientific">Thalassiosira oceanica</name>
    <name type="common">Marine diatom</name>
    <dbReference type="NCBI Taxonomy" id="159749"/>
    <lineage>
        <taxon>Eukaryota</taxon>
        <taxon>Sar</taxon>
        <taxon>Stramenopiles</taxon>
        <taxon>Ochrophyta</taxon>
        <taxon>Bacillariophyta</taxon>
        <taxon>Coscinodiscophyceae</taxon>
        <taxon>Thalassiosirophycidae</taxon>
        <taxon>Thalassiosirales</taxon>
        <taxon>Thalassiosiraceae</taxon>
        <taxon>Thalassiosira</taxon>
    </lineage>
</organism>
<accession>K0S741</accession>
<comment type="caution">
    <text evidence="1">The sequence shown here is derived from an EMBL/GenBank/DDBJ whole genome shotgun (WGS) entry which is preliminary data.</text>
</comment>
<dbReference type="AlphaFoldDB" id="K0S741"/>
<dbReference type="CDD" id="cd09917">
    <property type="entry name" value="F-box_SF"/>
    <property type="match status" value="1"/>
</dbReference>
<keyword evidence="2" id="KW-1185">Reference proteome</keyword>
<gene>
    <name evidence="1" type="ORF">THAOC_18459</name>
</gene>
<reference evidence="1 2" key="1">
    <citation type="journal article" date="2012" name="Genome Biol.">
        <title>Genome and low-iron response of an oceanic diatom adapted to chronic iron limitation.</title>
        <authorList>
            <person name="Lommer M."/>
            <person name="Specht M."/>
            <person name="Roy A.S."/>
            <person name="Kraemer L."/>
            <person name="Andreson R."/>
            <person name="Gutowska M.A."/>
            <person name="Wolf J."/>
            <person name="Bergner S.V."/>
            <person name="Schilhabel M.B."/>
            <person name="Klostermeier U.C."/>
            <person name="Beiko R.G."/>
            <person name="Rosenstiel P."/>
            <person name="Hippler M."/>
            <person name="Laroche J."/>
        </authorList>
    </citation>
    <scope>NUCLEOTIDE SEQUENCE [LARGE SCALE GENOMIC DNA]</scope>
    <source>
        <strain evidence="1 2">CCMP1005</strain>
    </source>
</reference>
<sequence length="291" mass="32631">MACTRNSVKRQKVATVESALFNPDVVFLLAALLDAQDLCQVSLTCKALGGRQASHDNGLSLVEDAAQRLFECASEWERACLPRYPDEGWVELYHHLLMLRSKLSFDQLAGNYIQHGEEESTIRTIPGQNWFSSALCSNHVMRSGKHFAVFTGYGIFGVVRPVQIRISDFVEGELKAFSPSLNEFWDYLIGQRTARWTASNVHCCRVSKAGNFFWYNWADSQPRMIIDGFQSNAPIGLLLDLDEGTLSIYQNGQRVATLKDGLSGEYCWYASVYNSTISIKRGLPPGEQRAV</sequence>
<dbReference type="Gene3D" id="2.60.120.920">
    <property type="match status" value="1"/>
</dbReference>
<name>K0S741_THAOC</name>
<evidence type="ECO:0000313" key="1">
    <source>
        <dbReference type="EMBL" id="EJK61105.1"/>
    </source>
</evidence>
<dbReference type="OrthoDB" id="236214at2759"/>
<proteinExistence type="predicted"/>
<evidence type="ECO:0008006" key="3">
    <source>
        <dbReference type="Google" id="ProtNLM"/>
    </source>
</evidence>